<evidence type="ECO:0000313" key="1">
    <source>
        <dbReference type="EMBL" id="QNJ56877.1"/>
    </source>
</evidence>
<gene>
    <name evidence="1" type="primary">67</name>
    <name evidence="1" type="ORF">SEA_REINDEER_67</name>
</gene>
<dbReference type="GeneID" id="63210810"/>
<organism evidence="1 2">
    <name type="scientific">Mycobacterium phage Reindeer</name>
    <dbReference type="NCBI Taxonomy" id="2762283"/>
    <lineage>
        <taxon>Viruses</taxon>
        <taxon>Duplodnaviria</taxon>
        <taxon>Heunggongvirae</taxon>
        <taxon>Uroviricota</taxon>
        <taxon>Caudoviricetes</taxon>
        <taxon>Vilmaviridae</taxon>
        <taxon>Mclasvirinae</taxon>
        <taxon>Bongovirus</taxon>
        <taxon>Bongovirus reindeer</taxon>
    </lineage>
</organism>
<protein>
    <submittedName>
        <fullName evidence="1">Uncharacterized protein</fullName>
    </submittedName>
</protein>
<dbReference type="RefSeq" id="YP_010014128.1">
    <property type="nucleotide sequence ID" value="NC_053516.1"/>
</dbReference>
<dbReference type="Proteomes" id="UP000515841">
    <property type="component" value="Segment"/>
</dbReference>
<dbReference type="KEGG" id="vg:63210810"/>
<name>A0A7G8LI05_9CAUD</name>
<dbReference type="EMBL" id="MT658803">
    <property type="protein sequence ID" value="QNJ56877.1"/>
    <property type="molecule type" value="Genomic_DNA"/>
</dbReference>
<keyword evidence="2" id="KW-1185">Reference proteome</keyword>
<sequence>MTLKWLQPWMYRGKHRGKFPYHCPDEVCIRIKFWLHGSHVAMGRGVSHRPASRRSFEPLDPDAPYCLYRE</sequence>
<accession>A0A7G8LI05</accession>
<evidence type="ECO:0000313" key="2">
    <source>
        <dbReference type="Proteomes" id="UP000515841"/>
    </source>
</evidence>
<reference evidence="1 2" key="1">
    <citation type="submission" date="2020-06" db="EMBL/GenBank/DDBJ databases">
        <authorList>
            <person name="Spencer C.E."/>
            <person name="Frederick G.D."/>
            <person name="Baliraine F.N."/>
            <person name="Favela G."/>
            <person name="Farmer V."/>
            <person name="Galindo A."/>
            <person name="Garlena R.A."/>
            <person name="Russell D.A."/>
            <person name="Pope W.H."/>
            <person name="Jacobs-Sera D."/>
            <person name="Hatfull G.F."/>
        </authorList>
    </citation>
    <scope>NUCLEOTIDE SEQUENCE [LARGE SCALE GENOMIC DNA]</scope>
</reference>
<proteinExistence type="predicted"/>